<dbReference type="InterPro" id="IPR046887">
    <property type="entry name" value="RsmE_PUA-like"/>
</dbReference>
<evidence type="ECO:0000313" key="15">
    <source>
        <dbReference type="EMBL" id="MDZ5762360.1"/>
    </source>
</evidence>
<evidence type="ECO:0000256" key="12">
    <source>
        <dbReference type="PIRNR" id="PIRNR015601"/>
    </source>
</evidence>
<dbReference type="EMBL" id="JARGYT010000041">
    <property type="protein sequence ID" value="MDZ5762360.1"/>
    <property type="molecule type" value="Genomic_DNA"/>
</dbReference>
<reference evidence="15 16" key="1">
    <citation type="submission" date="2023-02" db="EMBL/GenBank/DDBJ databases">
        <title>Host association and intracellularity evolved multiple times independently in the Rickettsiales.</title>
        <authorList>
            <person name="Castelli M."/>
            <person name="Nardi T."/>
            <person name="Gammuto L."/>
            <person name="Bellinzona G."/>
            <person name="Sabaneyeva E."/>
            <person name="Potekhin A."/>
            <person name="Serra V."/>
            <person name="Petroni G."/>
            <person name="Sassera D."/>
        </authorList>
    </citation>
    <scope>NUCLEOTIDE SEQUENCE [LARGE SCALE GENOMIC DNA]</scope>
    <source>
        <strain evidence="15 16">BOD18</strain>
    </source>
</reference>
<dbReference type="CDD" id="cd18084">
    <property type="entry name" value="RsmE-like"/>
    <property type="match status" value="1"/>
</dbReference>
<dbReference type="InterPro" id="IPR015947">
    <property type="entry name" value="PUA-like_sf"/>
</dbReference>
<dbReference type="GO" id="GO:0032259">
    <property type="term" value="P:methylation"/>
    <property type="evidence" value="ECO:0007669"/>
    <property type="project" value="UniProtKB-KW"/>
</dbReference>
<name>A0ABU5L8B4_9RICK</name>
<keyword evidence="5 12" id="KW-0963">Cytoplasm</keyword>
<evidence type="ECO:0000256" key="4">
    <source>
        <dbReference type="ARBA" id="ARBA00013673"/>
    </source>
</evidence>
<dbReference type="Pfam" id="PF20260">
    <property type="entry name" value="PUA_4"/>
    <property type="match status" value="1"/>
</dbReference>
<dbReference type="InterPro" id="IPR006700">
    <property type="entry name" value="RsmE"/>
</dbReference>
<dbReference type="Gene3D" id="2.40.240.20">
    <property type="entry name" value="Hypothetical PUA domain-like, domain 1"/>
    <property type="match status" value="1"/>
</dbReference>
<dbReference type="InterPro" id="IPR029028">
    <property type="entry name" value="Alpha/beta_knot_MTases"/>
</dbReference>
<dbReference type="SUPFAM" id="SSF88697">
    <property type="entry name" value="PUA domain-like"/>
    <property type="match status" value="1"/>
</dbReference>
<dbReference type="PIRSF" id="PIRSF015601">
    <property type="entry name" value="MTase_slr0722"/>
    <property type="match status" value="1"/>
</dbReference>
<comment type="catalytic activity">
    <reaction evidence="11 12">
        <text>uridine(1498) in 16S rRNA + S-adenosyl-L-methionine = N(3)-methyluridine(1498) in 16S rRNA + S-adenosyl-L-homocysteine + H(+)</text>
        <dbReference type="Rhea" id="RHEA:42920"/>
        <dbReference type="Rhea" id="RHEA-COMP:10283"/>
        <dbReference type="Rhea" id="RHEA-COMP:10284"/>
        <dbReference type="ChEBI" id="CHEBI:15378"/>
        <dbReference type="ChEBI" id="CHEBI:57856"/>
        <dbReference type="ChEBI" id="CHEBI:59789"/>
        <dbReference type="ChEBI" id="CHEBI:65315"/>
        <dbReference type="ChEBI" id="CHEBI:74502"/>
        <dbReference type="EC" id="2.1.1.193"/>
    </reaction>
</comment>
<comment type="subcellular location">
    <subcellularLocation>
        <location evidence="1 12">Cytoplasm</location>
    </subcellularLocation>
</comment>
<comment type="caution">
    <text evidence="15">The sequence shown here is derived from an EMBL/GenBank/DDBJ whole genome shotgun (WGS) entry which is preliminary data.</text>
</comment>
<dbReference type="InterPro" id="IPR029026">
    <property type="entry name" value="tRNA_m1G_MTases_N"/>
</dbReference>
<protein>
    <recommendedName>
        <fullName evidence="4 12">Ribosomal RNA small subunit methyltransferase E</fullName>
        <ecNumber evidence="3 12">2.1.1.193</ecNumber>
    </recommendedName>
</protein>
<evidence type="ECO:0000256" key="6">
    <source>
        <dbReference type="ARBA" id="ARBA00022552"/>
    </source>
</evidence>
<comment type="similarity">
    <text evidence="2 12">Belongs to the RNA methyltransferase RsmE family.</text>
</comment>
<feature type="domain" description="Ribosomal RNA small subunit methyltransferase E methyltransferase" evidence="13">
    <location>
        <begin position="80"/>
        <end position="232"/>
    </location>
</feature>
<evidence type="ECO:0000256" key="3">
    <source>
        <dbReference type="ARBA" id="ARBA00012328"/>
    </source>
</evidence>
<comment type="function">
    <text evidence="10 12">Specifically methylates the N3 position of the uracil ring of uridine 1498 (m3U1498) in 16S rRNA. Acts on the fully assembled 30S ribosomal subunit.</text>
</comment>
<evidence type="ECO:0000256" key="11">
    <source>
        <dbReference type="ARBA" id="ARBA00047944"/>
    </source>
</evidence>
<sequence length="242" mass="27236">MSIIRLFTPLSRFSEGEPIHLGIDELNYLKNVMRCKVGDKINIFNSIDGTWEAEIKSFNLMPMLICRTCIKEQSNKLFRKISLGFSILKPKSTDFVIQKATELGVCRIYPLIAERSICRSFNLKRAELIAKEASEQSFRDNVPEVCTEYTLRNFLSLNKAKIILLSLNNQCVEMLDAAKQTINEDVVLIVGPEGGFTQDEYDSIISSCGAIPVTLGEFVLRAETASISALSNYMMSIRCLRA</sequence>
<dbReference type="GO" id="GO:0008168">
    <property type="term" value="F:methyltransferase activity"/>
    <property type="evidence" value="ECO:0007669"/>
    <property type="project" value="UniProtKB-KW"/>
</dbReference>
<dbReference type="Gene3D" id="3.40.1280.10">
    <property type="match status" value="1"/>
</dbReference>
<organism evidence="15 16">
    <name type="scientific">Candidatus Cyrtobacter comes</name>
    <dbReference type="NCBI Taxonomy" id="675776"/>
    <lineage>
        <taxon>Bacteria</taxon>
        <taxon>Pseudomonadati</taxon>
        <taxon>Pseudomonadota</taxon>
        <taxon>Alphaproteobacteria</taxon>
        <taxon>Rickettsiales</taxon>
        <taxon>Candidatus Midichloriaceae</taxon>
        <taxon>Candidatus Cyrtobacter</taxon>
    </lineage>
</organism>
<evidence type="ECO:0000256" key="5">
    <source>
        <dbReference type="ARBA" id="ARBA00022490"/>
    </source>
</evidence>
<evidence type="ECO:0000256" key="2">
    <source>
        <dbReference type="ARBA" id="ARBA00005528"/>
    </source>
</evidence>
<evidence type="ECO:0000259" key="13">
    <source>
        <dbReference type="Pfam" id="PF04452"/>
    </source>
</evidence>
<accession>A0ABU5L8B4</accession>
<dbReference type="PANTHER" id="PTHR30027:SF3">
    <property type="entry name" value="16S RRNA (URACIL(1498)-N(3))-METHYLTRANSFERASE"/>
    <property type="match status" value="1"/>
</dbReference>
<evidence type="ECO:0000256" key="1">
    <source>
        <dbReference type="ARBA" id="ARBA00004496"/>
    </source>
</evidence>
<keyword evidence="16" id="KW-1185">Reference proteome</keyword>
<keyword evidence="8 12" id="KW-0808">Transferase</keyword>
<evidence type="ECO:0000256" key="8">
    <source>
        <dbReference type="ARBA" id="ARBA00022679"/>
    </source>
</evidence>
<dbReference type="EC" id="2.1.1.193" evidence="3 12"/>
<evidence type="ECO:0000259" key="14">
    <source>
        <dbReference type="Pfam" id="PF20260"/>
    </source>
</evidence>
<keyword evidence="6 12" id="KW-0698">rRNA processing</keyword>
<dbReference type="RefSeq" id="WP_322497830.1">
    <property type="nucleotide sequence ID" value="NZ_JARGYT010000041.1"/>
</dbReference>
<dbReference type="Proteomes" id="UP001293791">
    <property type="component" value="Unassembled WGS sequence"/>
</dbReference>
<gene>
    <name evidence="15" type="ORF">Cyrtocomes_00739</name>
</gene>
<proteinExistence type="inferred from homology"/>
<keyword evidence="7 12" id="KW-0489">Methyltransferase</keyword>
<dbReference type="NCBIfam" id="TIGR00046">
    <property type="entry name" value="RsmE family RNA methyltransferase"/>
    <property type="match status" value="1"/>
</dbReference>
<evidence type="ECO:0000256" key="9">
    <source>
        <dbReference type="ARBA" id="ARBA00022691"/>
    </source>
</evidence>
<evidence type="ECO:0000256" key="10">
    <source>
        <dbReference type="ARBA" id="ARBA00025699"/>
    </source>
</evidence>
<dbReference type="Pfam" id="PF04452">
    <property type="entry name" value="Methyltrans_RNA"/>
    <property type="match status" value="1"/>
</dbReference>
<evidence type="ECO:0000256" key="7">
    <source>
        <dbReference type="ARBA" id="ARBA00022603"/>
    </source>
</evidence>
<keyword evidence="9 12" id="KW-0949">S-adenosyl-L-methionine</keyword>
<evidence type="ECO:0000313" key="16">
    <source>
        <dbReference type="Proteomes" id="UP001293791"/>
    </source>
</evidence>
<dbReference type="InterPro" id="IPR046886">
    <property type="entry name" value="RsmE_MTase_dom"/>
</dbReference>
<dbReference type="SUPFAM" id="SSF75217">
    <property type="entry name" value="alpha/beta knot"/>
    <property type="match status" value="1"/>
</dbReference>
<feature type="domain" description="Ribosomal RNA small subunit methyltransferase E PUA-like" evidence="14">
    <location>
        <begin position="24"/>
        <end position="56"/>
    </location>
</feature>
<dbReference type="PANTHER" id="PTHR30027">
    <property type="entry name" value="RIBOSOMAL RNA SMALL SUBUNIT METHYLTRANSFERASE E"/>
    <property type="match status" value="1"/>
</dbReference>